<keyword evidence="5" id="KW-0479">Metal-binding</keyword>
<dbReference type="Pfam" id="PF10237">
    <property type="entry name" value="N6-adenineMlase"/>
    <property type="match status" value="1"/>
</dbReference>
<evidence type="ECO:0000256" key="1">
    <source>
        <dbReference type="ARBA" id="ARBA00004496"/>
    </source>
</evidence>
<keyword evidence="2" id="KW-0963">Cytoplasm</keyword>
<keyword evidence="3" id="KW-0489">Methyltransferase</keyword>
<dbReference type="Proteomes" id="UP001307889">
    <property type="component" value="Chromosome 11"/>
</dbReference>
<reference evidence="7 8" key="1">
    <citation type="submission" date="2023-09" db="EMBL/GenBank/DDBJ databases">
        <title>Nesidiocoris tenuis whole genome shotgun sequence.</title>
        <authorList>
            <person name="Shibata T."/>
            <person name="Shimoda M."/>
            <person name="Kobayashi T."/>
            <person name="Uehara T."/>
        </authorList>
    </citation>
    <scope>NUCLEOTIDE SEQUENCE [LARGE SCALE GENOMIC DNA]</scope>
    <source>
        <strain evidence="7 8">Japan</strain>
    </source>
</reference>
<keyword evidence="8" id="KW-1185">Reference proteome</keyword>
<dbReference type="InterPro" id="IPR017921">
    <property type="entry name" value="Znf_CTCHY"/>
</dbReference>
<evidence type="ECO:0000256" key="5">
    <source>
        <dbReference type="PROSITE-ProRule" id="PRU00965"/>
    </source>
</evidence>
<evidence type="ECO:0000313" key="7">
    <source>
        <dbReference type="EMBL" id="BES99999.1"/>
    </source>
</evidence>
<gene>
    <name evidence="7" type="ORF">NTJ_12811</name>
</gene>
<dbReference type="EMBL" id="AP028919">
    <property type="protein sequence ID" value="BES99999.1"/>
    <property type="molecule type" value="Genomic_DNA"/>
</dbReference>
<dbReference type="PROSITE" id="PS51270">
    <property type="entry name" value="ZF_CTCHY"/>
    <property type="match status" value="1"/>
</dbReference>
<evidence type="ECO:0000259" key="6">
    <source>
        <dbReference type="PROSITE" id="PS51270"/>
    </source>
</evidence>
<keyword evidence="4" id="KW-0808">Transferase</keyword>
<dbReference type="InterPro" id="IPR041370">
    <property type="entry name" value="Mlase_EEF1AKMT1/ZCCHC4"/>
</dbReference>
<comment type="subcellular location">
    <subcellularLocation>
        <location evidence="1">Cytoplasm</location>
    </subcellularLocation>
</comment>
<evidence type="ECO:0000256" key="2">
    <source>
        <dbReference type="ARBA" id="ARBA00022490"/>
    </source>
</evidence>
<sequence length="414" mass="48328">MSIVHVDCSTIADNPHCPHGPMVKFTKRVKNATKVFYGCSACRDPKECPFHLNLGEVLSEAKLRVIAEAKSRLSEGRSSNVCRRVRRECGKLEKGQRRYCRICFEFVLPADKKRHKGHDLLLRITDKQLRTPSFFLAAKTNDKKEAQYWFDGRTKSFLASIPSIIGANAVLCVGTPTVFEILHTKNVPSFLLDIDSRYMTFYDVHEFAWFNMFNFHFLSDETENLKNLQRLLDTDKTCIILDPPFGCRLELLSYTVDRLRQLCTGESFVFLVLPYFMEPRVLQYFPNFEMSDYVLHYENHSKMKQHKNSAVRFFTDAPLSILELPSDEGYRHCSKCDRWRHPSNRHCDICATCPSKNATTYKHCDKCATCVKQSWQHCDDCERCFLAPHKCHDNPQLLKRKRTEKLEKRKRKKK</sequence>
<evidence type="ECO:0000313" key="8">
    <source>
        <dbReference type="Proteomes" id="UP001307889"/>
    </source>
</evidence>
<protein>
    <recommendedName>
        <fullName evidence="6">CTCHY-type domain-containing protein</fullName>
    </recommendedName>
</protein>
<keyword evidence="5" id="KW-0862">Zinc</keyword>
<evidence type="ECO:0000256" key="4">
    <source>
        <dbReference type="ARBA" id="ARBA00022679"/>
    </source>
</evidence>
<name>A0ABN7B6I2_9HEMI</name>
<dbReference type="PANTHER" id="PTHR13493:SF3">
    <property type="entry name" value="RRNA N6-ADENOSINE-METHYLTRANSFERASE ZCCHC4"/>
    <property type="match status" value="1"/>
</dbReference>
<feature type="domain" description="CTCHY-type" evidence="6">
    <location>
        <begin position="328"/>
        <end position="392"/>
    </location>
</feature>
<dbReference type="InterPro" id="IPR039846">
    <property type="entry name" value="ZCCHC4"/>
</dbReference>
<keyword evidence="5" id="KW-0863">Zinc-finger</keyword>
<evidence type="ECO:0000256" key="3">
    <source>
        <dbReference type="ARBA" id="ARBA00022603"/>
    </source>
</evidence>
<dbReference type="PANTHER" id="PTHR13493">
    <property type="entry name" value="ZINC FINGER CCHC DOMAIN-CONTAINING"/>
    <property type="match status" value="1"/>
</dbReference>
<proteinExistence type="predicted"/>
<dbReference type="PROSITE" id="PS50216">
    <property type="entry name" value="DHHC"/>
    <property type="match status" value="1"/>
</dbReference>
<organism evidence="7 8">
    <name type="scientific">Nesidiocoris tenuis</name>
    <dbReference type="NCBI Taxonomy" id="355587"/>
    <lineage>
        <taxon>Eukaryota</taxon>
        <taxon>Metazoa</taxon>
        <taxon>Ecdysozoa</taxon>
        <taxon>Arthropoda</taxon>
        <taxon>Hexapoda</taxon>
        <taxon>Insecta</taxon>
        <taxon>Pterygota</taxon>
        <taxon>Neoptera</taxon>
        <taxon>Paraneoptera</taxon>
        <taxon>Hemiptera</taxon>
        <taxon>Heteroptera</taxon>
        <taxon>Panheteroptera</taxon>
        <taxon>Cimicomorpha</taxon>
        <taxon>Miridae</taxon>
        <taxon>Dicyphina</taxon>
        <taxon>Nesidiocoris</taxon>
    </lineage>
</organism>
<accession>A0ABN7B6I2</accession>